<keyword evidence="3" id="KW-1185">Reference proteome</keyword>
<evidence type="ECO:0000256" key="1">
    <source>
        <dbReference type="SAM" id="MobiDB-lite"/>
    </source>
</evidence>
<protein>
    <submittedName>
        <fullName evidence="2">Uncharacterized protein</fullName>
    </submittedName>
</protein>
<evidence type="ECO:0000313" key="2">
    <source>
        <dbReference type="EMBL" id="KAL0631642.1"/>
    </source>
</evidence>
<reference evidence="2 3" key="1">
    <citation type="submission" date="2024-02" db="EMBL/GenBank/DDBJ databases">
        <title>Discinaceae phylogenomics.</title>
        <authorList>
            <person name="Dirks A.C."/>
            <person name="James T.Y."/>
        </authorList>
    </citation>
    <scope>NUCLEOTIDE SEQUENCE [LARGE SCALE GENOMIC DNA]</scope>
    <source>
        <strain evidence="2 3">ACD0624</strain>
    </source>
</reference>
<sequence>MPLLPDNTQPSRQTRQLRALPQRGPPQNPIPSRRRNPDLIMAHEVQPTMTPRDTWYDKSIDPQSLSAEAAYQGLRRLSGELMDVILEMGSLPDAELGHEAFEQLLDRILAVNQDALEFLRTM</sequence>
<accession>A0ABR3G6R1</accession>
<feature type="region of interest" description="Disordered" evidence="1">
    <location>
        <begin position="1"/>
        <end position="38"/>
    </location>
</feature>
<comment type="caution">
    <text evidence="2">The sequence shown here is derived from an EMBL/GenBank/DDBJ whole genome shotgun (WGS) entry which is preliminary data.</text>
</comment>
<feature type="compositionally biased region" description="Polar residues" evidence="1">
    <location>
        <begin position="1"/>
        <end position="16"/>
    </location>
</feature>
<organism evidence="2 3">
    <name type="scientific">Discina gigas</name>
    <dbReference type="NCBI Taxonomy" id="1032678"/>
    <lineage>
        <taxon>Eukaryota</taxon>
        <taxon>Fungi</taxon>
        <taxon>Dikarya</taxon>
        <taxon>Ascomycota</taxon>
        <taxon>Pezizomycotina</taxon>
        <taxon>Pezizomycetes</taxon>
        <taxon>Pezizales</taxon>
        <taxon>Discinaceae</taxon>
        <taxon>Discina</taxon>
    </lineage>
</organism>
<dbReference type="EMBL" id="JBBBZM010000226">
    <property type="protein sequence ID" value="KAL0631642.1"/>
    <property type="molecule type" value="Genomic_DNA"/>
</dbReference>
<gene>
    <name evidence="2" type="ORF">Q9L58_009498</name>
</gene>
<proteinExistence type="predicted"/>
<dbReference type="Proteomes" id="UP001447188">
    <property type="component" value="Unassembled WGS sequence"/>
</dbReference>
<evidence type="ECO:0000313" key="3">
    <source>
        <dbReference type="Proteomes" id="UP001447188"/>
    </source>
</evidence>
<name>A0ABR3G6R1_9PEZI</name>